<dbReference type="Gene3D" id="3.40.50.12370">
    <property type="match status" value="1"/>
</dbReference>
<organism evidence="3 4">
    <name type="scientific">Dyadobacter psychrotolerans</name>
    <dbReference type="NCBI Taxonomy" id="2541721"/>
    <lineage>
        <taxon>Bacteria</taxon>
        <taxon>Pseudomonadati</taxon>
        <taxon>Bacteroidota</taxon>
        <taxon>Cytophagia</taxon>
        <taxon>Cytophagales</taxon>
        <taxon>Spirosomataceae</taxon>
        <taxon>Dyadobacter</taxon>
    </lineage>
</organism>
<name>A0A4R5D449_9BACT</name>
<dbReference type="Pfam" id="PF00582">
    <property type="entry name" value="Usp"/>
    <property type="match status" value="1"/>
</dbReference>
<dbReference type="OrthoDB" id="9788959at2"/>
<dbReference type="RefSeq" id="WP_131963041.1">
    <property type="nucleotide sequence ID" value="NZ_SMFL01000029.1"/>
</dbReference>
<comment type="similarity">
    <text evidence="1">Belongs to the universal stress protein A family.</text>
</comment>
<dbReference type="EMBL" id="SMFL01000029">
    <property type="protein sequence ID" value="TDE08169.1"/>
    <property type="molecule type" value="Genomic_DNA"/>
</dbReference>
<reference evidence="3 4" key="1">
    <citation type="submission" date="2019-03" db="EMBL/GenBank/DDBJ databases">
        <title>Dyadobacter AR-3-6 sp. nov., isolated from arctic soil.</title>
        <authorList>
            <person name="Chaudhary D.K."/>
        </authorList>
    </citation>
    <scope>NUCLEOTIDE SEQUENCE [LARGE SCALE GENOMIC DNA]</scope>
    <source>
        <strain evidence="3 4">AR-3-6</strain>
    </source>
</reference>
<protein>
    <submittedName>
        <fullName evidence="3">Universal stress protein</fullName>
    </submittedName>
</protein>
<evidence type="ECO:0000313" key="4">
    <source>
        <dbReference type="Proteomes" id="UP000294850"/>
    </source>
</evidence>
<dbReference type="InterPro" id="IPR006015">
    <property type="entry name" value="Universal_stress_UspA"/>
</dbReference>
<feature type="domain" description="UspA" evidence="2">
    <location>
        <begin position="39"/>
        <end position="88"/>
    </location>
</feature>
<evidence type="ECO:0000313" key="3">
    <source>
        <dbReference type="EMBL" id="TDE08169.1"/>
    </source>
</evidence>
<comment type="caution">
    <text evidence="3">The sequence shown here is derived from an EMBL/GenBank/DDBJ whole genome shotgun (WGS) entry which is preliminary data.</text>
</comment>
<sequence length="234" mass="26499">MPIYKEMEDDYRTKLHDRVSQTLLEGYPADAVWETDGIETAVLRQANKASADLIVVGRTGSGKFWDKLIGSSATGIAINASCPVLIIPPNHKVSQFENIVYATQLEFDETDIISEVIDLVKQLEGKLRLVKVNSDWEPDIQPDRQFIKQIENELNMNQKDIVILNGNQVMHALEDYSDKISADLLIVSTRQRGFLDKLFDPGMTKKLIVDTHVPLLVYHQKSHKNQYNAPLVIL</sequence>
<accession>A0A4R5D449</accession>
<dbReference type="AlphaFoldDB" id="A0A4R5D449"/>
<dbReference type="InterPro" id="IPR006016">
    <property type="entry name" value="UspA"/>
</dbReference>
<dbReference type="CDD" id="cd00293">
    <property type="entry name" value="USP-like"/>
    <property type="match status" value="1"/>
</dbReference>
<evidence type="ECO:0000259" key="2">
    <source>
        <dbReference type="Pfam" id="PF00582"/>
    </source>
</evidence>
<proteinExistence type="inferred from homology"/>
<dbReference type="PANTHER" id="PTHR46268">
    <property type="entry name" value="STRESS RESPONSE PROTEIN NHAX"/>
    <property type="match status" value="1"/>
</dbReference>
<gene>
    <name evidence="3" type="ORF">E0F88_33165</name>
</gene>
<keyword evidence="4" id="KW-1185">Reference proteome</keyword>
<dbReference type="Proteomes" id="UP000294850">
    <property type="component" value="Unassembled WGS sequence"/>
</dbReference>
<dbReference type="PANTHER" id="PTHR46268:SF6">
    <property type="entry name" value="UNIVERSAL STRESS PROTEIN UP12"/>
    <property type="match status" value="1"/>
</dbReference>
<evidence type="ECO:0000256" key="1">
    <source>
        <dbReference type="ARBA" id="ARBA00008791"/>
    </source>
</evidence>
<dbReference type="PRINTS" id="PR01438">
    <property type="entry name" value="UNVRSLSTRESS"/>
</dbReference>
<dbReference type="SUPFAM" id="SSF52402">
    <property type="entry name" value="Adenine nucleotide alpha hydrolases-like"/>
    <property type="match status" value="2"/>
</dbReference>